<keyword evidence="9" id="KW-1185">Reference proteome</keyword>
<feature type="domain" description="RDD" evidence="7">
    <location>
        <begin position="17"/>
        <end position="129"/>
    </location>
</feature>
<proteinExistence type="predicted"/>
<name>A0ABX8V793_9FLAO</name>
<organism evidence="8 9">
    <name type="scientific">Flavobacterium litorale</name>
    <dbReference type="NCBI Taxonomy" id="2856519"/>
    <lineage>
        <taxon>Bacteria</taxon>
        <taxon>Pseudomonadati</taxon>
        <taxon>Bacteroidota</taxon>
        <taxon>Flavobacteriia</taxon>
        <taxon>Flavobacteriales</taxon>
        <taxon>Flavobacteriaceae</taxon>
        <taxon>Flavobacterium</taxon>
    </lineage>
</organism>
<dbReference type="PANTHER" id="PTHR36115:SF4">
    <property type="entry name" value="MEMBRANE PROTEIN"/>
    <property type="match status" value="1"/>
</dbReference>
<accession>A0ABX8V793</accession>
<keyword evidence="5 6" id="KW-0472">Membrane</keyword>
<feature type="transmembrane region" description="Helical" evidence="6">
    <location>
        <begin position="66"/>
        <end position="87"/>
    </location>
</feature>
<keyword evidence="4 6" id="KW-1133">Transmembrane helix</keyword>
<keyword evidence="2" id="KW-1003">Cell membrane</keyword>
<evidence type="ECO:0000313" key="8">
    <source>
        <dbReference type="EMBL" id="QYJ68715.1"/>
    </source>
</evidence>
<dbReference type="PANTHER" id="PTHR36115">
    <property type="entry name" value="PROLINE-RICH ANTIGEN HOMOLOG-RELATED"/>
    <property type="match status" value="1"/>
</dbReference>
<sequence length="173" mass="19885">MLQNIPSSFLVTQDMHASSGNRFVNLIIDLIIRVVLVNLIDLFGLLLFYVFDYDSLLMWNVNMSEWGQIFLSLFIIAVYYITMEALTQRTVGKLITRTMVVNYDGTKPDLATIGVRTLCRFIPFDAFTFIGGNRGWHDTLSKTYVVDIRKFEEAVLLKNSFDQIGNHNETINE</sequence>
<reference evidence="8 9" key="1">
    <citation type="submission" date="2021-07" db="EMBL/GenBank/DDBJ databases">
        <title>Flavobacterium WSW3-B6 sp.nov, isolated from seaweed.</title>
        <authorList>
            <person name="Muhammad N."/>
            <person name="Ho H."/>
            <person name="Lee Y.-J."/>
            <person name="Nguyen T."/>
            <person name="Ho J."/>
            <person name="Kim S.-G."/>
        </authorList>
    </citation>
    <scope>NUCLEOTIDE SEQUENCE [LARGE SCALE GENOMIC DNA]</scope>
    <source>
        <strain evidence="8 9">WSW3-B6</strain>
    </source>
</reference>
<evidence type="ECO:0000259" key="7">
    <source>
        <dbReference type="Pfam" id="PF06271"/>
    </source>
</evidence>
<feature type="transmembrane region" description="Helical" evidence="6">
    <location>
        <begin position="30"/>
        <end position="51"/>
    </location>
</feature>
<evidence type="ECO:0000256" key="4">
    <source>
        <dbReference type="ARBA" id="ARBA00022989"/>
    </source>
</evidence>
<evidence type="ECO:0000256" key="3">
    <source>
        <dbReference type="ARBA" id="ARBA00022692"/>
    </source>
</evidence>
<dbReference type="RefSeq" id="WP_220641054.1">
    <property type="nucleotide sequence ID" value="NZ_CP080429.1"/>
</dbReference>
<evidence type="ECO:0000256" key="2">
    <source>
        <dbReference type="ARBA" id="ARBA00022475"/>
    </source>
</evidence>
<dbReference type="Pfam" id="PF06271">
    <property type="entry name" value="RDD"/>
    <property type="match status" value="1"/>
</dbReference>
<dbReference type="EMBL" id="CP080429">
    <property type="protein sequence ID" value="QYJ68715.1"/>
    <property type="molecule type" value="Genomic_DNA"/>
</dbReference>
<dbReference type="InterPro" id="IPR010432">
    <property type="entry name" value="RDD"/>
</dbReference>
<evidence type="ECO:0000256" key="6">
    <source>
        <dbReference type="SAM" id="Phobius"/>
    </source>
</evidence>
<dbReference type="Proteomes" id="UP000825381">
    <property type="component" value="Chromosome"/>
</dbReference>
<comment type="subcellular location">
    <subcellularLocation>
        <location evidence="1">Cell membrane</location>
        <topology evidence="1">Multi-pass membrane protein</topology>
    </subcellularLocation>
</comment>
<protein>
    <submittedName>
        <fullName evidence="8">RDD family protein</fullName>
    </submittedName>
</protein>
<keyword evidence="3 6" id="KW-0812">Transmembrane</keyword>
<evidence type="ECO:0000313" key="9">
    <source>
        <dbReference type="Proteomes" id="UP000825381"/>
    </source>
</evidence>
<dbReference type="InterPro" id="IPR051791">
    <property type="entry name" value="Pra-immunoreactive"/>
</dbReference>
<gene>
    <name evidence="8" type="ORF">K1I41_02210</name>
</gene>
<evidence type="ECO:0000256" key="1">
    <source>
        <dbReference type="ARBA" id="ARBA00004651"/>
    </source>
</evidence>
<evidence type="ECO:0000256" key="5">
    <source>
        <dbReference type="ARBA" id="ARBA00023136"/>
    </source>
</evidence>